<reference evidence="2" key="1">
    <citation type="submission" date="2022-11" db="UniProtKB">
        <authorList>
            <consortium name="WormBaseParasite"/>
        </authorList>
    </citation>
    <scope>IDENTIFICATION</scope>
</reference>
<name>A0AC34QLB0_9BILA</name>
<proteinExistence type="predicted"/>
<dbReference type="Proteomes" id="UP000887576">
    <property type="component" value="Unplaced"/>
</dbReference>
<accession>A0AC34QLB0</accession>
<dbReference type="WBParaSite" id="JU765_v2.g17363.t1">
    <property type="protein sequence ID" value="JU765_v2.g17363.t1"/>
    <property type="gene ID" value="JU765_v2.g17363"/>
</dbReference>
<evidence type="ECO:0000313" key="1">
    <source>
        <dbReference type="Proteomes" id="UP000887576"/>
    </source>
</evidence>
<evidence type="ECO:0000313" key="2">
    <source>
        <dbReference type="WBParaSite" id="JU765_v2.g17363.t1"/>
    </source>
</evidence>
<protein>
    <submittedName>
        <fullName evidence="2">Uncharacterized protein</fullName>
    </submittedName>
</protein>
<organism evidence="1 2">
    <name type="scientific">Panagrolaimus sp. JU765</name>
    <dbReference type="NCBI Taxonomy" id="591449"/>
    <lineage>
        <taxon>Eukaryota</taxon>
        <taxon>Metazoa</taxon>
        <taxon>Ecdysozoa</taxon>
        <taxon>Nematoda</taxon>
        <taxon>Chromadorea</taxon>
        <taxon>Rhabditida</taxon>
        <taxon>Tylenchina</taxon>
        <taxon>Panagrolaimomorpha</taxon>
        <taxon>Panagrolaimoidea</taxon>
        <taxon>Panagrolaimidae</taxon>
        <taxon>Panagrolaimus</taxon>
    </lineage>
</organism>
<sequence length="445" mass="47774">MKSSLSQKSKNGAKKDADRSAKMSSAHARGAIQNSIDESLEKSAVDEGLNVVVVENEGEHVSDVESDAEEAGSEEREADDEEEIFDGFNFLNTYEGRPVNNGEDDSAPRYYSSQVFEPDSEAEKGEQGNNLGESRGTAQPAANGTPRVVSQEAVQASATGTDCPRTAGNGGSAVAGNPVASAPPRAPLPVNPNCQGNVLQNGAKNATCTVSTPLIQNVNASAPTNSQRQSQQPVLNTQTTRAVVASCPGDRPGMPNLPASANMPVANESYMNTPPVNTQNANQNLETVAAAPIPEPAGPNPSEILFIENFLFRFPADKAESVNKTLRWWIEKVPKANIIEKILKLNWDNISTNCQQFERFIEKLQKKVENKIVFVDGGADDGAEDEQQGGNMPSQGGTQTSGSSLQQFAQTLNTFQVEAVHNLVRISVQMDHIQDITDRRTIILE</sequence>